<evidence type="ECO:0000256" key="2">
    <source>
        <dbReference type="ARBA" id="ARBA00022559"/>
    </source>
</evidence>
<evidence type="ECO:0000256" key="7">
    <source>
        <dbReference type="ARBA" id="ARBA00025795"/>
    </source>
</evidence>
<keyword evidence="5 10" id="KW-0560">Oxidoreductase</keyword>
<keyword evidence="4" id="KW-0479">Metal-binding</keyword>
<keyword evidence="8" id="KW-0732">Signal</keyword>
<comment type="similarity">
    <text evidence="7">Belongs to the chloroperoxidase family.</text>
</comment>
<feature type="chain" id="PRO_5016710380" evidence="8">
    <location>
        <begin position="17"/>
        <end position="419"/>
    </location>
</feature>
<organism evidence="10 11">
    <name type="scientific">Stemphylium lycopersici</name>
    <name type="common">Tomato gray leaf spot disease fungus</name>
    <name type="synonym">Thyrospora lycopersici</name>
    <dbReference type="NCBI Taxonomy" id="183478"/>
    <lineage>
        <taxon>Eukaryota</taxon>
        <taxon>Fungi</taxon>
        <taxon>Dikarya</taxon>
        <taxon>Ascomycota</taxon>
        <taxon>Pezizomycotina</taxon>
        <taxon>Dothideomycetes</taxon>
        <taxon>Pleosporomycetidae</taxon>
        <taxon>Pleosporales</taxon>
        <taxon>Pleosporineae</taxon>
        <taxon>Pleosporaceae</taxon>
        <taxon>Stemphylium</taxon>
    </lineage>
</organism>
<sequence>MHALSLLLLQAGSTVAFPWVAGQPGVNSALFRNAHAVEKRQADCPFNPVHKGAAPYVAPYTYTGAKNGIPGSQKGGIKVPADGDKAHAFTPPGPNDIRGPCPGLNAAANHNFLSHDGITNFQELVDAQQNVYNVGYDLSVLLAVLGIQAGGDVLSGRLSIGCDATSRTATLPILGRQPGLNGHNKFESDSSLTRNDFFLANGDDYSFNGTLFAQMKSVADEVSGGKFDINALARYRSMRYDDSVAQNPNFFFGPLSVLLYGAASFLYELFPSYGNKGVPDLATMKSFFGAVEDSSAPGGWRHVPERIPDNWFSRVEPYSNQDVTNEILSMYIKYPKLFGGNVGKDNFDALSTPFSIITDGKLPDDADAGDLLCLLYQLGVSAVPSSVSTITDITGALLNFGVGKLNPVFKNSGCPLKVG</sequence>
<keyword evidence="3" id="KW-0349">Heme</keyword>
<reference evidence="11" key="1">
    <citation type="submission" date="2018-05" db="EMBL/GenBank/DDBJ databases">
        <title>Draft genome sequence of Stemphylium lycopersici strain CIDEFI 213.</title>
        <authorList>
            <person name="Medina R."/>
            <person name="Franco M.E.E."/>
            <person name="Lucentini C.G."/>
            <person name="Saparrat M.C.N."/>
            <person name="Balatti P.A."/>
        </authorList>
    </citation>
    <scope>NUCLEOTIDE SEQUENCE [LARGE SCALE GENOMIC DNA]</scope>
    <source>
        <strain evidence="11">CIDEFI 213</strain>
    </source>
</reference>
<evidence type="ECO:0000256" key="5">
    <source>
        <dbReference type="ARBA" id="ARBA00023002"/>
    </source>
</evidence>
<dbReference type="GO" id="GO:0140825">
    <property type="term" value="F:lactoperoxidase activity"/>
    <property type="evidence" value="ECO:0007669"/>
    <property type="project" value="UniProtKB-EC"/>
</dbReference>
<dbReference type="Pfam" id="PF01328">
    <property type="entry name" value="Peroxidase_2"/>
    <property type="match status" value="1"/>
</dbReference>
<dbReference type="InterPro" id="IPR036851">
    <property type="entry name" value="Chloroperoxidase-like_sf"/>
</dbReference>
<gene>
    <name evidence="10" type="ORF">DDE83_001911</name>
</gene>
<evidence type="ECO:0000256" key="1">
    <source>
        <dbReference type="ARBA" id="ARBA00001970"/>
    </source>
</evidence>
<evidence type="ECO:0000256" key="8">
    <source>
        <dbReference type="SAM" id="SignalP"/>
    </source>
</evidence>
<dbReference type="AlphaFoldDB" id="A0A364NBH8"/>
<comment type="cofactor">
    <cofactor evidence="1">
        <name>heme b</name>
        <dbReference type="ChEBI" id="CHEBI:60344"/>
    </cofactor>
</comment>
<evidence type="ECO:0000259" key="9">
    <source>
        <dbReference type="PROSITE" id="PS51405"/>
    </source>
</evidence>
<dbReference type="Proteomes" id="UP000249619">
    <property type="component" value="Unassembled WGS sequence"/>
</dbReference>
<keyword evidence="11" id="KW-1185">Reference proteome</keyword>
<feature type="signal peptide" evidence="8">
    <location>
        <begin position="1"/>
        <end position="16"/>
    </location>
</feature>
<feature type="domain" description="Heme haloperoxidase family profile" evidence="9">
    <location>
        <begin position="85"/>
        <end position="325"/>
    </location>
</feature>
<evidence type="ECO:0000256" key="4">
    <source>
        <dbReference type="ARBA" id="ARBA00022723"/>
    </source>
</evidence>
<evidence type="ECO:0000313" key="11">
    <source>
        <dbReference type="Proteomes" id="UP000249619"/>
    </source>
</evidence>
<name>A0A364NBH8_STELY</name>
<dbReference type="GO" id="GO:0046872">
    <property type="term" value="F:metal ion binding"/>
    <property type="evidence" value="ECO:0007669"/>
    <property type="project" value="UniProtKB-KW"/>
</dbReference>
<dbReference type="EMBL" id="QGDH01000019">
    <property type="protein sequence ID" value="RAR14688.1"/>
    <property type="molecule type" value="Genomic_DNA"/>
</dbReference>
<dbReference type="EC" id="1.11.1.7" evidence="10"/>
<dbReference type="Gene3D" id="1.10.489.10">
    <property type="entry name" value="Chloroperoxidase-like"/>
    <property type="match status" value="1"/>
</dbReference>
<comment type="caution">
    <text evidence="10">The sequence shown here is derived from an EMBL/GenBank/DDBJ whole genome shotgun (WGS) entry which is preliminary data.</text>
</comment>
<evidence type="ECO:0000313" key="10">
    <source>
        <dbReference type="EMBL" id="RAR14688.1"/>
    </source>
</evidence>
<dbReference type="PANTHER" id="PTHR33577">
    <property type="entry name" value="STERIGMATOCYSTIN BIOSYNTHESIS PEROXIDASE STCC-RELATED"/>
    <property type="match status" value="1"/>
</dbReference>
<dbReference type="EC" id="1.1.5.3" evidence="10"/>
<keyword evidence="6" id="KW-0408">Iron</keyword>
<dbReference type="PROSITE" id="PS51405">
    <property type="entry name" value="HEME_HALOPEROXIDASE"/>
    <property type="match status" value="1"/>
</dbReference>
<evidence type="ECO:0000256" key="6">
    <source>
        <dbReference type="ARBA" id="ARBA00023004"/>
    </source>
</evidence>
<evidence type="ECO:0000256" key="3">
    <source>
        <dbReference type="ARBA" id="ARBA00022617"/>
    </source>
</evidence>
<dbReference type="InterPro" id="IPR000028">
    <property type="entry name" value="Chloroperoxidase"/>
</dbReference>
<dbReference type="SUPFAM" id="SSF47571">
    <property type="entry name" value="Cloroperoxidase"/>
    <property type="match status" value="1"/>
</dbReference>
<dbReference type="PANTHER" id="PTHR33577:SF15">
    <property type="entry name" value="HEME HALOPEROXIDASE FAMILY PROFILE DOMAIN-CONTAINING PROTEIN"/>
    <property type="match status" value="1"/>
</dbReference>
<keyword evidence="2 10" id="KW-0575">Peroxidase</keyword>
<proteinExistence type="inferred from homology"/>
<dbReference type="GO" id="GO:0004368">
    <property type="term" value="F:glycerol-3-phosphate dehydrogenase (quinone) activity"/>
    <property type="evidence" value="ECO:0007669"/>
    <property type="project" value="UniProtKB-EC"/>
</dbReference>
<accession>A0A364NBH8</accession>
<protein>
    <submittedName>
        <fullName evidence="10">Glycerol-3-phosphate mitochondrial</fullName>
        <ecNumber evidence="10">1.1.5.3</ecNumber>
        <ecNumber evidence="10">1.11.1.7</ecNumber>
    </submittedName>
</protein>